<accession>A0A382UIN1</accession>
<proteinExistence type="predicted"/>
<feature type="region of interest" description="Disordered" evidence="1">
    <location>
        <begin position="1"/>
        <end position="23"/>
    </location>
</feature>
<dbReference type="AlphaFoldDB" id="A0A382UIN1"/>
<organism evidence="2">
    <name type="scientific">marine metagenome</name>
    <dbReference type="NCBI Taxonomy" id="408172"/>
    <lineage>
        <taxon>unclassified sequences</taxon>
        <taxon>metagenomes</taxon>
        <taxon>ecological metagenomes</taxon>
    </lineage>
</organism>
<evidence type="ECO:0000256" key="1">
    <source>
        <dbReference type="SAM" id="MobiDB-lite"/>
    </source>
</evidence>
<reference evidence="2" key="1">
    <citation type="submission" date="2018-05" db="EMBL/GenBank/DDBJ databases">
        <authorList>
            <person name="Lanie J.A."/>
            <person name="Ng W.-L."/>
            <person name="Kazmierczak K.M."/>
            <person name="Andrzejewski T.M."/>
            <person name="Davidsen T.M."/>
            <person name="Wayne K.J."/>
            <person name="Tettelin H."/>
            <person name="Glass J.I."/>
            <person name="Rusch D."/>
            <person name="Podicherti R."/>
            <person name="Tsui H.-C.T."/>
            <person name="Winkler M.E."/>
        </authorList>
    </citation>
    <scope>NUCLEOTIDE SEQUENCE</scope>
</reference>
<name>A0A382UIN1_9ZZZZ</name>
<protein>
    <submittedName>
        <fullName evidence="2">Uncharacterized protein</fullName>
    </submittedName>
</protein>
<evidence type="ECO:0000313" key="2">
    <source>
        <dbReference type="EMBL" id="SVD33551.1"/>
    </source>
</evidence>
<dbReference type="EMBL" id="UINC01144194">
    <property type="protein sequence ID" value="SVD33551.1"/>
    <property type="molecule type" value="Genomic_DNA"/>
</dbReference>
<gene>
    <name evidence="2" type="ORF">METZ01_LOCUS386405</name>
</gene>
<sequence length="23" mass="2316">MQTGALRSFPAPAEESVPLSVAG</sequence>
<feature type="non-terminal residue" evidence="2">
    <location>
        <position position="23"/>
    </location>
</feature>